<gene>
    <name evidence="1" type="ORF">GXN74_13985</name>
</gene>
<dbReference type="AlphaFoldDB" id="A0A7X5KPA7"/>
<organism evidence="1 2">
    <name type="scientific">Anaerotalea alkaliphila</name>
    <dbReference type="NCBI Taxonomy" id="2662126"/>
    <lineage>
        <taxon>Bacteria</taxon>
        <taxon>Bacillati</taxon>
        <taxon>Bacillota</taxon>
        <taxon>Clostridia</taxon>
        <taxon>Eubacteriales</taxon>
        <taxon>Anaerotalea</taxon>
    </lineage>
</organism>
<reference evidence="1 2" key="1">
    <citation type="submission" date="2020-01" db="EMBL/GenBank/DDBJ databases">
        <title>Anaeroalcalibacter tamaniensis gen. nov., sp. nov., moderately halophilic strictly anaerobic fermenter bacterium from mud volcano of Taman peninsula.</title>
        <authorList>
            <person name="Frolova A."/>
            <person name="Merkel A.Y."/>
            <person name="Slobodkin A.I."/>
        </authorList>
    </citation>
    <scope>NUCLEOTIDE SEQUENCE [LARGE SCALE GENOMIC DNA]</scope>
    <source>
        <strain evidence="1 2">F-3ap</strain>
    </source>
</reference>
<keyword evidence="2" id="KW-1185">Reference proteome</keyword>
<accession>A0A7X5KPA7</accession>
<protein>
    <submittedName>
        <fullName evidence="1">DUF523 domain-containing protein</fullName>
    </submittedName>
</protein>
<dbReference type="EMBL" id="JAAEEH010000069">
    <property type="protein sequence ID" value="NDL68838.1"/>
    <property type="molecule type" value="Genomic_DNA"/>
</dbReference>
<proteinExistence type="predicted"/>
<dbReference type="Proteomes" id="UP000461585">
    <property type="component" value="Unassembled WGS sequence"/>
</dbReference>
<dbReference type="InterPro" id="IPR007553">
    <property type="entry name" value="2-thiour_desulf"/>
</dbReference>
<dbReference type="PANTHER" id="PTHR30087">
    <property type="entry name" value="INNER MEMBRANE PROTEIN"/>
    <property type="match status" value="1"/>
</dbReference>
<name>A0A7X5KPA7_9FIRM</name>
<dbReference type="Pfam" id="PF04463">
    <property type="entry name" value="2-thiour_desulf"/>
    <property type="match status" value="1"/>
</dbReference>
<dbReference type="PANTHER" id="PTHR30087:SF1">
    <property type="entry name" value="HYPOTHETICAL CYTOSOLIC PROTEIN"/>
    <property type="match status" value="1"/>
</dbReference>
<evidence type="ECO:0000313" key="1">
    <source>
        <dbReference type="EMBL" id="NDL68838.1"/>
    </source>
</evidence>
<evidence type="ECO:0000313" key="2">
    <source>
        <dbReference type="Proteomes" id="UP000461585"/>
    </source>
</evidence>
<sequence>MPVIRQKIAIGISGCCMGAKVRYNGKGWDMLKFIGREKGDYLWHPVCPECLAGLPVPRNPIRIHPDGRQVWEGGGRVLSRSGDLTRDLKEGCRISLEVLRKAGVGVFVFMEGSPSCGIHRTTLKGNRRGNPPGVFGHLLEEEGFFTIPVAVLQSPILWWDARRRMLAFLWLSEQEAATPRELYGIWHVLKFLCQELDNPLAREWGKRLSAMKPGDFPGLGEAFKREVLALLRTPSTLPRIKQSMWKNYIHYRRKTGKDLAQIKMPTDLRSATALAGELLLLERESAVGEVLFGTSPIVYRP</sequence>
<comment type="caution">
    <text evidence="1">The sequence shown here is derived from an EMBL/GenBank/DDBJ whole genome shotgun (WGS) entry which is preliminary data.</text>
</comment>